<name>A0A8S3U287_MYTED</name>
<keyword evidence="3" id="KW-1185">Reference proteome</keyword>
<evidence type="ECO:0000313" key="2">
    <source>
        <dbReference type="EMBL" id="CAG2239480.1"/>
    </source>
</evidence>
<reference evidence="2" key="1">
    <citation type="submission" date="2021-03" db="EMBL/GenBank/DDBJ databases">
        <authorList>
            <person name="Bekaert M."/>
        </authorList>
    </citation>
    <scope>NUCLEOTIDE SEQUENCE</scope>
</reference>
<sequence length="250" mass="28885">MLSGIILSNIIFAMYSFIYVAHRDLEKVHDIKVAIPVVVDEKRMEKSSDSKEIKQGNTTFAEQIVKPDTSIDILLLTDKIGSLQLADQQSPKPEKSNDIDAQKEKTPVCETLTLPNDVDRKSDEYNESERHLKTMNQTDIIILHVEDNVCSKKTNDMEITDSAEGLQSFKDHLHTLADEWGYNYIKINFFEDIFRWCNNNNKIRFTDVMDKCSLIFFYMSDHFLPVKLKRYGLSESSVQFALKALDDFLK</sequence>
<organism evidence="2 3">
    <name type="scientific">Mytilus edulis</name>
    <name type="common">Blue mussel</name>
    <dbReference type="NCBI Taxonomy" id="6550"/>
    <lineage>
        <taxon>Eukaryota</taxon>
        <taxon>Metazoa</taxon>
        <taxon>Spiralia</taxon>
        <taxon>Lophotrochozoa</taxon>
        <taxon>Mollusca</taxon>
        <taxon>Bivalvia</taxon>
        <taxon>Autobranchia</taxon>
        <taxon>Pteriomorphia</taxon>
        <taxon>Mytilida</taxon>
        <taxon>Mytiloidea</taxon>
        <taxon>Mytilidae</taxon>
        <taxon>Mytilinae</taxon>
        <taxon>Mytilus</taxon>
    </lineage>
</organism>
<evidence type="ECO:0000313" key="3">
    <source>
        <dbReference type="Proteomes" id="UP000683360"/>
    </source>
</evidence>
<accession>A0A8S3U287</accession>
<protein>
    <submittedName>
        <fullName evidence="2">Uncharacterized protein</fullName>
    </submittedName>
</protein>
<dbReference type="EMBL" id="CAJPWZ010002521">
    <property type="protein sequence ID" value="CAG2239480.1"/>
    <property type="molecule type" value="Genomic_DNA"/>
</dbReference>
<comment type="caution">
    <text evidence="2">The sequence shown here is derived from an EMBL/GenBank/DDBJ whole genome shotgun (WGS) entry which is preliminary data.</text>
</comment>
<gene>
    <name evidence="2" type="ORF">MEDL_51809</name>
</gene>
<proteinExistence type="predicted"/>
<dbReference type="AlphaFoldDB" id="A0A8S3U287"/>
<feature type="compositionally biased region" description="Basic and acidic residues" evidence="1">
    <location>
        <begin position="92"/>
        <end position="106"/>
    </location>
</feature>
<feature type="region of interest" description="Disordered" evidence="1">
    <location>
        <begin position="85"/>
        <end position="106"/>
    </location>
</feature>
<dbReference type="Proteomes" id="UP000683360">
    <property type="component" value="Unassembled WGS sequence"/>
</dbReference>
<evidence type="ECO:0000256" key="1">
    <source>
        <dbReference type="SAM" id="MobiDB-lite"/>
    </source>
</evidence>
<dbReference type="OrthoDB" id="6170852at2759"/>